<evidence type="ECO:0000256" key="1">
    <source>
        <dbReference type="SAM" id="MobiDB-lite"/>
    </source>
</evidence>
<dbReference type="Proteomes" id="UP000255355">
    <property type="component" value="Unassembled WGS sequence"/>
</dbReference>
<comment type="caution">
    <text evidence="2">The sequence shown here is derived from an EMBL/GenBank/DDBJ whole genome shotgun (WGS) entry which is preliminary data.</text>
</comment>
<proteinExistence type="predicted"/>
<organism evidence="2 3">
    <name type="scientific">Nocardia mexicana</name>
    <dbReference type="NCBI Taxonomy" id="279262"/>
    <lineage>
        <taxon>Bacteria</taxon>
        <taxon>Bacillati</taxon>
        <taxon>Actinomycetota</taxon>
        <taxon>Actinomycetes</taxon>
        <taxon>Mycobacteriales</taxon>
        <taxon>Nocardiaceae</taxon>
        <taxon>Nocardia</taxon>
    </lineage>
</organism>
<gene>
    <name evidence="2" type="ORF">DFR68_101834</name>
</gene>
<dbReference type="AlphaFoldDB" id="A0A370HFI1"/>
<protein>
    <submittedName>
        <fullName evidence="2">Uncharacterized protein</fullName>
    </submittedName>
</protein>
<dbReference type="EMBL" id="QQAZ01000001">
    <property type="protein sequence ID" value="RDI55997.1"/>
    <property type="molecule type" value="Genomic_DNA"/>
</dbReference>
<keyword evidence="3" id="KW-1185">Reference proteome</keyword>
<evidence type="ECO:0000313" key="3">
    <source>
        <dbReference type="Proteomes" id="UP000255355"/>
    </source>
</evidence>
<accession>A0A370HFI1</accession>
<sequence length="318" mass="34575">MGGDHLALGNQAIGHCPTPEEDRIDRVSANQTSSEPADVGERASNSGGYSWEIAHNGAVVEFGVVGLGEEHPWTGHINTGDEYLQAGAELFGQVCVYAADESRDAIIEARADGRPAPEPVTSVTVRLRDSTGTDLMSMTARLDDKPVTADDVTAYLDMMAAAAERDAYLRDHREPDDDTYTWSTEPPHSMQPGAVVEMPPSLDVRDPGQLLIDDLYEEAADLRDTVVDPDHCRRKLFQAEQCLADAQRHERHVAATAEVDALDAASERVARCARRVTVWSTRLADSTEIYLQAAALEAEAAHLSRHTSPHTTISYGTT</sequence>
<name>A0A370HFI1_9NOCA</name>
<reference evidence="2 3" key="1">
    <citation type="submission" date="2018-07" db="EMBL/GenBank/DDBJ databases">
        <title>Genomic Encyclopedia of Type Strains, Phase IV (KMG-IV): sequencing the most valuable type-strain genomes for metagenomic binning, comparative biology and taxonomic classification.</title>
        <authorList>
            <person name="Goeker M."/>
        </authorList>
    </citation>
    <scope>NUCLEOTIDE SEQUENCE [LARGE SCALE GENOMIC DNA]</scope>
    <source>
        <strain evidence="2 3">DSM 44952</strain>
    </source>
</reference>
<evidence type="ECO:0000313" key="2">
    <source>
        <dbReference type="EMBL" id="RDI55997.1"/>
    </source>
</evidence>
<feature type="region of interest" description="Disordered" evidence="1">
    <location>
        <begin position="176"/>
        <end position="199"/>
    </location>
</feature>
<feature type="region of interest" description="Disordered" evidence="1">
    <location>
        <begin position="1"/>
        <end position="45"/>
    </location>
</feature>